<dbReference type="PANTHER" id="PTHR30468">
    <property type="entry name" value="ALPHA-KETOGLUTARATE-DEPENDENT SULFONATE DIOXYGENASE"/>
    <property type="match status" value="1"/>
</dbReference>
<dbReference type="InterPro" id="IPR042098">
    <property type="entry name" value="TauD-like_sf"/>
</dbReference>
<keyword evidence="10" id="KW-1185">Reference proteome</keyword>
<evidence type="ECO:0000256" key="2">
    <source>
        <dbReference type="ARBA" id="ARBA00005896"/>
    </source>
</evidence>
<evidence type="ECO:0000256" key="1">
    <source>
        <dbReference type="ARBA" id="ARBA00001954"/>
    </source>
</evidence>
<keyword evidence="6" id="KW-0408">Iron</keyword>
<dbReference type="InterPro" id="IPR003819">
    <property type="entry name" value="TauD/TfdA-like"/>
</dbReference>
<protein>
    <recommendedName>
        <fullName evidence="8">TauD/TfdA-like domain-containing protein</fullName>
    </recommendedName>
</protein>
<dbReference type="Proteomes" id="UP001590951">
    <property type="component" value="Unassembled WGS sequence"/>
</dbReference>
<dbReference type="SUPFAM" id="SSF51197">
    <property type="entry name" value="Clavaminate synthase-like"/>
    <property type="match status" value="1"/>
</dbReference>
<keyword evidence="4" id="KW-0223">Dioxygenase</keyword>
<evidence type="ECO:0000256" key="3">
    <source>
        <dbReference type="ARBA" id="ARBA00022723"/>
    </source>
</evidence>
<name>A0ABR4B3G4_9LECA</name>
<accession>A0ABR4B3G4</accession>
<gene>
    <name evidence="9" type="ORF">ABVK25_007323</name>
</gene>
<evidence type="ECO:0000259" key="8">
    <source>
        <dbReference type="Pfam" id="PF02668"/>
    </source>
</evidence>
<organism evidence="9 10">
    <name type="scientific">Lepraria finkii</name>
    <dbReference type="NCBI Taxonomy" id="1340010"/>
    <lineage>
        <taxon>Eukaryota</taxon>
        <taxon>Fungi</taxon>
        <taxon>Dikarya</taxon>
        <taxon>Ascomycota</taxon>
        <taxon>Pezizomycotina</taxon>
        <taxon>Lecanoromycetes</taxon>
        <taxon>OSLEUM clade</taxon>
        <taxon>Lecanoromycetidae</taxon>
        <taxon>Lecanorales</taxon>
        <taxon>Lecanorineae</taxon>
        <taxon>Stereocaulaceae</taxon>
        <taxon>Lepraria</taxon>
    </lineage>
</organism>
<comment type="similarity">
    <text evidence="2">Belongs to the TfdA dioxygenase family.</text>
</comment>
<sequence length="391" mass="43179">MAPEIVEPKPAPKSSFPKSLAGPKEAFIGGPQAYNKTAEENGTESQPAASYPNYLPVWDAETKYPPLEPFTHYEHGKNADPTFPDLFGDGISINDITPLTGAEVRGLQLSTLTDKAKDQLALFVAQKKVVVLHDQDFANLPIPEALDIGAYFGRLHIHPTSGAPQGHPEVHLVHRGADDNTAQQLLENRTNTVTWHSDVTYEHQPPGTSILYILDTPAAGGDTLFSNQAEAYNRLSPEFQKRLHGLTALHSGHEQAQNSKLRGSIVRREPVTSIHPVVRTHPATGEKALFVNPQFTRHIVGFKQEESEYLLRFLYDHIALGQDFQVRVKWAPKTVVVWDNRVTAHSATLDWANGQRRHLARITPQAERPLETPFQGLRKNVSANGVAGVGL</sequence>
<dbReference type="EMBL" id="JBHFEH010000027">
    <property type="protein sequence ID" value="KAL2052451.1"/>
    <property type="molecule type" value="Genomic_DNA"/>
</dbReference>
<dbReference type="PANTHER" id="PTHR30468:SF1">
    <property type="entry name" value="ALPHA-KETOGLUTARATE-DEPENDENT SULFONATE DIOXYGENASE"/>
    <property type="match status" value="1"/>
</dbReference>
<evidence type="ECO:0000313" key="10">
    <source>
        <dbReference type="Proteomes" id="UP001590951"/>
    </source>
</evidence>
<dbReference type="InterPro" id="IPR051323">
    <property type="entry name" value="AtsK-like"/>
</dbReference>
<evidence type="ECO:0000256" key="6">
    <source>
        <dbReference type="ARBA" id="ARBA00023004"/>
    </source>
</evidence>
<comment type="cofactor">
    <cofactor evidence="1">
        <name>Fe(2+)</name>
        <dbReference type="ChEBI" id="CHEBI:29033"/>
    </cofactor>
</comment>
<evidence type="ECO:0000313" key="9">
    <source>
        <dbReference type="EMBL" id="KAL2052451.1"/>
    </source>
</evidence>
<evidence type="ECO:0000256" key="4">
    <source>
        <dbReference type="ARBA" id="ARBA00022964"/>
    </source>
</evidence>
<dbReference type="Gene3D" id="3.60.130.10">
    <property type="entry name" value="Clavaminate synthase-like"/>
    <property type="match status" value="1"/>
</dbReference>
<evidence type="ECO:0000256" key="5">
    <source>
        <dbReference type="ARBA" id="ARBA00023002"/>
    </source>
</evidence>
<proteinExistence type="inferred from homology"/>
<evidence type="ECO:0000256" key="7">
    <source>
        <dbReference type="SAM" id="MobiDB-lite"/>
    </source>
</evidence>
<dbReference type="Pfam" id="PF02668">
    <property type="entry name" value="TauD"/>
    <property type="match status" value="1"/>
</dbReference>
<comment type="caution">
    <text evidence="9">The sequence shown here is derived from an EMBL/GenBank/DDBJ whole genome shotgun (WGS) entry which is preliminary data.</text>
</comment>
<keyword evidence="3" id="KW-0479">Metal-binding</keyword>
<feature type="region of interest" description="Disordered" evidence="7">
    <location>
        <begin position="1"/>
        <end position="50"/>
    </location>
</feature>
<keyword evidence="5" id="KW-0560">Oxidoreductase</keyword>
<feature type="domain" description="TauD/TfdA-like" evidence="8">
    <location>
        <begin position="94"/>
        <end position="363"/>
    </location>
</feature>
<reference evidence="9 10" key="1">
    <citation type="submission" date="2024-09" db="EMBL/GenBank/DDBJ databases">
        <title>Rethinking Asexuality: The Enigmatic Case of Functional Sexual Genes in Lepraria (Stereocaulaceae).</title>
        <authorList>
            <person name="Doellman M."/>
            <person name="Sun Y."/>
            <person name="Barcenas-Pena A."/>
            <person name="Lumbsch H.T."/>
            <person name="Grewe F."/>
        </authorList>
    </citation>
    <scope>NUCLEOTIDE SEQUENCE [LARGE SCALE GENOMIC DNA]</scope>
    <source>
        <strain evidence="9 10">Grewe 0041</strain>
    </source>
</reference>